<dbReference type="EMBL" id="CM016556">
    <property type="protein sequence ID" value="TKW16099.1"/>
    <property type="molecule type" value="Genomic_DNA"/>
</dbReference>
<dbReference type="Gramene" id="TKW16099">
    <property type="protein sequence ID" value="TKW16099"/>
    <property type="gene ID" value="SEVIR_5G277200v2"/>
</dbReference>
<organism evidence="1 2">
    <name type="scientific">Setaria viridis</name>
    <name type="common">Green bristlegrass</name>
    <name type="synonym">Setaria italica subsp. viridis</name>
    <dbReference type="NCBI Taxonomy" id="4556"/>
    <lineage>
        <taxon>Eukaryota</taxon>
        <taxon>Viridiplantae</taxon>
        <taxon>Streptophyta</taxon>
        <taxon>Embryophyta</taxon>
        <taxon>Tracheophyta</taxon>
        <taxon>Spermatophyta</taxon>
        <taxon>Magnoliopsida</taxon>
        <taxon>Liliopsida</taxon>
        <taxon>Poales</taxon>
        <taxon>Poaceae</taxon>
        <taxon>PACMAD clade</taxon>
        <taxon>Panicoideae</taxon>
        <taxon>Panicodae</taxon>
        <taxon>Paniceae</taxon>
        <taxon>Cenchrinae</taxon>
        <taxon>Setaria</taxon>
    </lineage>
</organism>
<evidence type="ECO:0000313" key="1">
    <source>
        <dbReference type="EMBL" id="TKW16099.1"/>
    </source>
</evidence>
<dbReference type="AlphaFoldDB" id="A0A4U6UPZ7"/>
<keyword evidence="2" id="KW-1185">Reference proteome</keyword>
<gene>
    <name evidence="1" type="ORF">SEVIR_5G277200v2</name>
</gene>
<protein>
    <recommendedName>
        <fullName evidence="3">Zinc finger GRF-type domain-containing protein</fullName>
    </recommendedName>
</protein>
<evidence type="ECO:0008006" key="3">
    <source>
        <dbReference type="Google" id="ProtNLM"/>
    </source>
</evidence>
<dbReference type="PANTHER" id="PTHR48127">
    <property type="entry name" value="GRF-TYPE DOMAIN-CONTAINING PROTEIN"/>
    <property type="match status" value="1"/>
</dbReference>
<reference evidence="1" key="1">
    <citation type="submission" date="2019-03" db="EMBL/GenBank/DDBJ databases">
        <title>WGS assembly of Setaria viridis.</title>
        <authorList>
            <person name="Huang P."/>
            <person name="Jenkins J."/>
            <person name="Grimwood J."/>
            <person name="Barry K."/>
            <person name="Healey A."/>
            <person name="Mamidi S."/>
            <person name="Sreedasyam A."/>
            <person name="Shu S."/>
            <person name="Feldman M."/>
            <person name="Wu J."/>
            <person name="Yu Y."/>
            <person name="Chen C."/>
            <person name="Johnson J."/>
            <person name="Rokhsar D."/>
            <person name="Baxter I."/>
            <person name="Schmutz J."/>
            <person name="Brutnell T."/>
            <person name="Kellogg E."/>
        </authorList>
    </citation>
    <scope>NUCLEOTIDE SEQUENCE [LARGE SCALE GENOMIC DNA]</scope>
</reference>
<name>A0A4U6UPZ7_SETVI</name>
<dbReference type="Proteomes" id="UP000298652">
    <property type="component" value="Chromosome 5"/>
</dbReference>
<accession>A0A4U6UPZ7</accession>
<sequence>MASRTRQIFLRHLHPPDPAATGYEYKWRIGYMQYPSESDADALVPPALPVPNCRCGVPAEVTPPPNLPPMTEEEKQEVVCRHVRGRPLCKCGVATKLMRLNIGVAPKFTPFFRCSLKTHDGWSLCDFNEYIHGPKLLWPTEEQVREFETIKAPWPCESFPSDRCKCGILATQGMVSSELGYGWFCGNAYVEYWVRNYSHFFVVMICVIFFVEFEDFFKEGRTYDWEGFYGRHELGSTSEPWKSRETKALRDKIRS</sequence>
<proteinExistence type="predicted"/>
<evidence type="ECO:0000313" key="2">
    <source>
        <dbReference type="Proteomes" id="UP000298652"/>
    </source>
</evidence>
<dbReference type="PANTHER" id="PTHR48127:SF1">
    <property type="entry name" value="ZINC FINGER GRF-TYPE DOMAIN-CONTAINING PROTEIN"/>
    <property type="match status" value="1"/>
</dbReference>